<comment type="caution">
    <text evidence="6">The sequence shown here is derived from an EMBL/GenBank/DDBJ whole genome shotgun (WGS) entry which is preliminary data.</text>
</comment>
<feature type="compositionally biased region" description="Basic and acidic residues" evidence="4">
    <location>
        <begin position="255"/>
        <end position="265"/>
    </location>
</feature>
<comment type="function">
    <text evidence="3">With LigD forms a non-homologous end joining (NHEJ) DNA repair enzyme, which repairs dsDNA breaks with reduced fidelity. Binds linear dsDNA with 5'- and 3'- overhangs but not closed circular dsDNA nor ssDNA. Recruits and stimulates the ligase activity of LigD.</text>
</comment>
<feature type="compositionally biased region" description="Low complexity" evidence="4">
    <location>
        <begin position="279"/>
        <end position="293"/>
    </location>
</feature>
<accession>A0A542ZNY1</accession>
<dbReference type="GO" id="GO:0006310">
    <property type="term" value="P:DNA recombination"/>
    <property type="evidence" value="ECO:0007669"/>
    <property type="project" value="UniProtKB-KW"/>
</dbReference>
<dbReference type="InterPro" id="IPR009187">
    <property type="entry name" value="Prok_Ku"/>
</dbReference>
<keyword evidence="3" id="KW-0227">DNA damage</keyword>
<dbReference type="InterPro" id="IPR016194">
    <property type="entry name" value="SPOC-like_C_dom_sf"/>
</dbReference>
<dbReference type="Gene3D" id="2.40.290.10">
    <property type="match status" value="1"/>
</dbReference>
<keyword evidence="3" id="KW-0234">DNA repair</keyword>
<evidence type="ECO:0000313" key="6">
    <source>
        <dbReference type="EMBL" id="TQL62068.1"/>
    </source>
</evidence>
<dbReference type="RefSeq" id="WP_142121019.1">
    <property type="nucleotide sequence ID" value="NZ_BAAASV010000002.1"/>
</dbReference>
<feature type="region of interest" description="Disordered" evidence="4">
    <location>
        <begin position="232"/>
        <end position="302"/>
    </location>
</feature>
<dbReference type="SUPFAM" id="SSF100939">
    <property type="entry name" value="SPOC domain-like"/>
    <property type="match status" value="1"/>
</dbReference>
<name>A0A542ZNY1_RARFA</name>
<dbReference type="PIRSF" id="PIRSF006493">
    <property type="entry name" value="Prok_Ku"/>
    <property type="match status" value="1"/>
</dbReference>
<dbReference type="EMBL" id="VFOS01000002">
    <property type="protein sequence ID" value="TQL62068.1"/>
    <property type="molecule type" value="Genomic_DNA"/>
</dbReference>
<dbReference type="Proteomes" id="UP000315389">
    <property type="component" value="Unassembled WGS sequence"/>
</dbReference>
<dbReference type="PANTHER" id="PTHR41251:SF1">
    <property type="entry name" value="NON-HOMOLOGOUS END JOINING PROTEIN KU"/>
    <property type="match status" value="1"/>
</dbReference>
<dbReference type="Pfam" id="PF02735">
    <property type="entry name" value="Ku"/>
    <property type="match status" value="1"/>
</dbReference>
<evidence type="ECO:0000256" key="1">
    <source>
        <dbReference type="ARBA" id="ARBA00023125"/>
    </source>
</evidence>
<dbReference type="HAMAP" id="MF_01875">
    <property type="entry name" value="Prokaryotic_Ku"/>
    <property type="match status" value="1"/>
</dbReference>
<dbReference type="NCBIfam" id="TIGR02772">
    <property type="entry name" value="Ku_bact"/>
    <property type="match status" value="1"/>
</dbReference>
<keyword evidence="7" id="KW-1185">Reference proteome</keyword>
<evidence type="ECO:0000313" key="7">
    <source>
        <dbReference type="Proteomes" id="UP000315389"/>
    </source>
</evidence>
<dbReference type="PANTHER" id="PTHR41251">
    <property type="entry name" value="NON-HOMOLOGOUS END JOINING PROTEIN KU"/>
    <property type="match status" value="1"/>
</dbReference>
<gene>
    <name evidence="3" type="primary">ku</name>
    <name evidence="6" type="ORF">FB461_1701</name>
</gene>
<comment type="subunit">
    <text evidence="3">Homodimer. Interacts with LigD.</text>
</comment>
<dbReference type="AlphaFoldDB" id="A0A542ZNY1"/>
<dbReference type="InterPro" id="IPR006164">
    <property type="entry name" value="DNA_bd_Ku70/Ku80"/>
</dbReference>
<proteinExistence type="inferred from homology"/>
<keyword evidence="1 3" id="KW-0238">DNA-binding</keyword>
<reference evidence="6 7" key="1">
    <citation type="submission" date="2019-06" db="EMBL/GenBank/DDBJ databases">
        <title>Sequencing the genomes of 1000 actinobacteria strains.</title>
        <authorList>
            <person name="Klenk H.-P."/>
        </authorList>
    </citation>
    <scope>NUCLEOTIDE SEQUENCE [LARGE SCALE GENOMIC DNA]</scope>
    <source>
        <strain evidence="6 7">DSM 4813</strain>
    </source>
</reference>
<keyword evidence="2 3" id="KW-0233">DNA recombination</keyword>
<evidence type="ECO:0000256" key="3">
    <source>
        <dbReference type="HAMAP-Rule" id="MF_01875"/>
    </source>
</evidence>
<sequence>MRAIGKRSISFGLVSVPVKIYTATQDHDIALHQVHDEDHGRIRYERRCEVCGKVVEFEHIERAYDAGQRTIVLEDEDLAELPAASRDDIEVIEFVPSDQVDPITFERSYVLEPEKSGVKPYVLLRRTLERTDRTAIVRFALRQKTHLGALRVREGALVLQQIMWADELRDIDLPALDDPPRVSAKEQELADALVHSLEADFRPEEFRDEYRDQLQELIDAKLERGDSVDTAATFGEAEPADSGGGAPEGVIDLMEALKRSVEKSRGAQGAKTKNRAAGKPKSAGTGKSAGKSKAASKPKRTG</sequence>
<protein>
    <recommendedName>
        <fullName evidence="3">Non-homologous end joining protein Ku</fullName>
    </recommendedName>
</protein>
<dbReference type="GO" id="GO:0003690">
    <property type="term" value="F:double-stranded DNA binding"/>
    <property type="evidence" value="ECO:0007669"/>
    <property type="project" value="UniProtKB-UniRule"/>
</dbReference>
<evidence type="ECO:0000256" key="4">
    <source>
        <dbReference type="SAM" id="MobiDB-lite"/>
    </source>
</evidence>
<evidence type="ECO:0000259" key="5">
    <source>
        <dbReference type="SMART" id="SM00559"/>
    </source>
</evidence>
<organism evidence="6 7">
    <name type="scientific">Rarobacter faecitabidus</name>
    <dbReference type="NCBI Taxonomy" id="13243"/>
    <lineage>
        <taxon>Bacteria</taxon>
        <taxon>Bacillati</taxon>
        <taxon>Actinomycetota</taxon>
        <taxon>Actinomycetes</taxon>
        <taxon>Micrococcales</taxon>
        <taxon>Rarobacteraceae</taxon>
        <taxon>Rarobacter</taxon>
    </lineage>
</organism>
<dbReference type="CDD" id="cd00789">
    <property type="entry name" value="KU_like"/>
    <property type="match status" value="1"/>
</dbReference>
<evidence type="ECO:0000256" key="2">
    <source>
        <dbReference type="ARBA" id="ARBA00023172"/>
    </source>
</evidence>
<dbReference type="OrthoDB" id="9795084at2"/>
<dbReference type="GO" id="GO:0006303">
    <property type="term" value="P:double-strand break repair via nonhomologous end joining"/>
    <property type="evidence" value="ECO:0007669"/>
    <property type="project" value="UniProtKB-UniRule"/>
</dbReference>
<dbReference type="SMART" id="SM00559">
    <property type="entry name" value="Ku78"/>
    <property type="match status" value="1"/>
</dbReference>
<feature type="domain" description="Ku" evidence="5">
    <location>
        <begin position="52"/>
        <end position="179"/>
    </location>
</feature>
<comment type="similarity">
    <text evidence="3">Belongs to the prokaryotic Ku family.</text>
</comment>